<evidence type="ECO:0000313" key="1">
    <source>
        <dbReference type="EMBL" id="KOP54741.1"/>
    </source>
</evidence>
<organism evidence="1 2">
    <name type="scientific">Pseudomonas coronafaciens pv. porri</name>
    <dbReference type="NCBI Taxonomy" id="83964"/>
    <lineage>
        <taxon>Bacteria</taxon>
        <taxon>Pseudomonadati</taxon>
        <taxon>Pseudomonadota</taxon>
        <taxon>Gammaproteobacteria</taxon>
        <taxon>Pseudomonadales</taxon>
        <taxon>Pseudomonadaceae</taxon>
        <taxon>Pseudomonas</taxon>
        <taxon>Pseudomonas coronafaciens</taxon>
    </lineage>
</organism>
<protein>
    <submittedName>
        <fullName evidence="1">Uncharacterized protein</fullName>
    </submittedName>
</protein>
<dbReference type="RefSeq" id="WP_053486644.1">
    <property type="nucleotide sequence ID" value="NZ_JUEU01000221.1"/>
</dbReference>
<reference evidence="1 2" key="1">
    <citation type="submission" date="2014-12" db="EMBL/GenBank/DDBJ databases">
        <authorList>
            <person name="Baeyen S."/>
        </authorList>
    </citation>
    <scope>NUCLEOTIDE SEQUENCE [LARGE SCALE GENOMIC DNA]</scope>
    <source>
        <strain evidence="1 2">LMG 28496</strain>
    </source>
</reference>
<keyword evidence="2" id="KW-1185">Reference proteome</keyword>
<comment type="caution">
    <text evidence="1">The sequence shown here is derived from an EMBL/GenBank/DDBJ whole genome shotgun (WGS) entry which is preliminary data.</text>
</comment>
<dbReference type="EMBL" id="JUEU01000221">
    <property type="protein sequence ID" value="KOP54741.1"/>
    <property type="molecule type" value="Genomic_DNA"/>
</dbReference>
<accession>A0ABR5JKE7</accession>
<gene>
    <name evidence="1" type="ORF">OX90_19190</name>
</gene>
<sequence>MANPPGPSLIETLTQEASGNLSFRLINRGKVAHQSDVWGATRNRHYRIIHLKAEGLIEQTVTEAKRLAELAPTPFD</sequence>
<dbReference type="Proteomes" id="UP000037201">
    <property type="component" value="Unassembled WGS sequence"/>
</dbReference>
<evidence type="ECO:0000313" key="2">
    <source>
        <dbReference type="Proteomes" id="UP000037201"/>
    </source>
</evidence>
<reference evidence="1 2" key="2">
    <citation type="submission" date="2015-09" db="EMBL/GenBank/DDBJ databases">
        <title>Genome analysis of Pseudomonas syringae pv. porri LMG.</title>
        <authorList>
            <person name="Rombouts S."/>
        </authorList>
    </citation>
    <scope>NUCLEOTIDE SEQUENCE [LARGE SCALE GENOMIC DNA]</scope>
    <source>
        <strain evidence="1 2">LMG 28496</strain>
    </source>
</reference>
<name>A0ABR5JKE7_9PSED</name>
<proteinExistence type="predicted"/>